<accession>A0AAV4NCD6</accession>
<evidence type="ECO:0000313" key="3">
    <source>
        <dbReference type="Proteomes" id="UP001054945"/>
    </source>
</evidence>
<name>A0AAV4NCD6_CAEEX</name>
<keyword evidence="1" id="KW-1133">Transmembrane helix</keyword>
<reference evidence="2 3" key="1">
    <citation type="submission" date="2021-06" db="EMBL/GenBank/DDBJ databases">
        <title>Caerostris extrusa draft genome.</title>
        <authorList>
            <person name="Kono N."/>
            <person name="Arakawa K."/>
        </authorList>
    </citation>
    <scope>NUCLEOTIDE SEQUENCE [LARGE SCALE GENOMIC DNA]</scope>
</reference>
<proteinExistence type="predicted"/>
<protein>
    <recommendedName>
        <fullName evidence="4">Secreted protein</fullName>
    </recommendedName>
</protein>
<dbReference type="EMBL" id="BPLR01003100">
    <property type="protein sequence ID" value="GIX81147.1"/>
    <property type="molecule type" value="Genomic_DNA"/>
</dbReference>
<evidence type="ECO:0000256" key="1">
    <source>
        <dbReference type="SAM" id="Phobius"/>
    </source>
</evidence>
<feature type="transmembrane region" description="Helical" evidence="1">
    <location>
        <begin position="6"/>
        <end position="27"/>
    </location>
</feature>
<sequence>MIAATIGRAIPIAMMNFIFLFGFLADMSESKGMAGRMSSLSTSVRHQQTKRMAFALILLCRVSISSENYTFHFPVIAKHGR</sequence>
<dbReference type="AlphaFoldDB" id="A0AAV4NCD6"/>
<organism evidence="2 3">
    <name type="scientific">Caerostris extrusa</name>
    <name type="common">Bark spider</name>
    <name type="synonym">Caerostris bankana</name>
    <dbReference type="NCBI Taxonomy" id="172846"/>
    <lineage>
        <taxon>Eukaryota</taxon>
        <taxon>Metazoa</taxon>
        <taxon>Ecdysozoa</taxon>
        <taxon>Arthropoda</taxon>
        <taxon>Chelicerata</taxon>
        <taxon>Arachnida</taxon>
        <taxon>Araneae</taxon>
        <taxon>Araneomorphae</taxon>
        <taxon>Entelegynae</taxon>
        <taxon>Araneoidea</taxon>
        <taxon>Araneidae</taxon>
        <taxon>Caerostris</taxon>
    </lineage>
</organism>
<evidence type="ECO:0000313" key="2">
    <source>
        <dbReference type="EMBL" id="GIX81147.1"/>
    </source>
</evidence>
<keyword evidence="3" id="KW-1185">Reference proteome</keyword>
<evidence type="ECO:0008006" key="4">
    <source>
        <dbReference type="Google" id="ProtNLM"/>
    </source>
</evidence>
<comment type="caution">
    <text evidence="2">The sequence shown here is derived from an EMBL/GenBank/DDBJ whole genome shotgun (WGS) entry which is preliminary data.</text>
</comment>
<keyword evidence="1" id="KW-0812">Transmembrane</keyword>
<dbReference type="Proteomes" id="UP001054945">
    <property type="component" value="Unassembled WGS sequence"/>
</dbReference>
<keyword evidence="1" id="KW-0472">Membrane</keyword>
<gene>
    <name evidence="2" type="ORF">CEXT_566771</name>
</gene>